<evidence type="ECO:0000256" key="1">
    <source>
        <dbReference type="ARBA" id="ARBA00010107"/>
    </source>
</evidence>
<evidence type="ECO:0000256" key="22">
    <source>
        <dbReference type="ARBA" id="ARBA00076782"/>
    </source>
</evidence>
<dbReference type="PANTHER" id="PTHR42858">
    <property type="entry name" value="AMINOTRANSFERASE"/>
    <property type="match status" value="1"/>
</dbReference>
<evidence type="ECO:0000256" key="18">
    <source>
        <dbReference type="ARBA" id="ARBA00047787"/>
    </source>
</evidence>
<gene>
    <name evidence="27" type="ORF">CLUP02_15485</name>
</gene>
<dbReference type="PANTHER" id="PTHR42858:SF1">
    <property type="entry name" value="LD15494P"/>
    <property type="match status" value="1"/>
</dbReference>
<dbReference type="GO" id="GO:0006357">
    <property type="term" value="P:regulation of transcription by RNA polymerase II"/>
    <property type="evidence" value="ECO:0007669"/>
    <property type="project" value="UniProtKB-ARBA"/>
</dbReference>
<evidence type="ECO:0000256" key="8">
    <source>
        <dbReference type="ARBA" id="ARBA00023015"/>
    </source>
</evidence>
<evidence type="ECO:0000256" key="11">
    <source>
        <dbReference type="ARBA" id="ARBA00023204"/>
    </source>
</evidence>
<feature type="compositionally biased region" description="Basic residues" evidence="25">
    <location>
        <begin position="201"/>
        <end position="211"/>
    </location>
</feature>
<evidence type="ECO:0000256" key="19">
    <source>
        <dbReference type="ARBA" id="ARBA00048940"/>
    </source>
</evidence>
<dbReference type="Pfam" id="PF01853">
    <property type="entry name" value="MOZ_SAS"/>
    <property type="match status" value="1"/>
</dbReference>
<keyword evidence="8" id="KW-0805">Transcription regulation</keyword>
<comment type="catalytic activity">
    <reaction evidence="17">
        <text>(2E)-butenoyl-CoA + L-lysyl-[protein] = N(6)-(2E)-butenoyl-L-lysyl-[protein] + CoA + H(+)</text>
        <dbReference type="Rhea" id="RHEA:53908"/>
        <dbReference type="Rhea" id="RHEA-COMP:9752"/>
        <dbReference type="Rhea" id="RHEA-COMP:13707"/>
        <dbReference type="ChEBI" id="CHEBI:15378"/>
        <dbReference type="ChEBI" id="CHEBI:29969"/>
        <dbReference type="ChEBI" id="CHEBI:57287"/>
        <dbReference type="ChEBI" id="CHEBI:57332"/>
        <dbReference type="ChEBI" id="CHEBI:137954"/>
    </reaction>
    <physiologicalReaction direction="left-to-right" evidence="17">
        <dbReference type="Rhea" id="RHEA:53909"/>
    </physiologicalReaction>
</comment>
<dbReference type="PROSITE" id="PS51726">
    <property type="entry name" value="MYST_HAT"/>
    <property type="match status" value="1"/>
</dbReference>
<evidence type="ECO:0000313" key="28">
    <source>
        <dbReference type="Proteomes" id="UP000830671"/>
    </source>
</evidence>
<dbReference type="Gene3D" id="3.40.630.30">
    <property type="match status" value="1"/>
</dbReference>
<feature type="compositionally biased region" description="Basic and acidic residues" evidence="25">
    <location>
        <begin position="180"/>
        <end position="191"/>
    </location>
</feature>
<dbReference type="CDD" id="cd00609">
    <property type="entry name" value="AAT_like"/>
    <property type="match status" value="1"/>
</dbReference>
<dbReference type="InterPro" id="IPR002717">
    <property type="entry name" value="HAT_MYST-type"/>
</dbReference>
<accession>A0A9Q8T609</accession>
<evidence type="ECO:0000256" key="10">
    <source>
        <dbReference type="ARBA" id="ARBA00023163"/>
    </source>
</evidence>
<dbReference type="FunFam" id="1.10.10.10:FF:000526">
    <property type="entry name" value="Histone acetyltransferase"/>
    <property type="match status" value="1"/>
</dbReference>
<dbReference type="GO" id="GO:0047536">
    <property type="term" value="F:2-aminoadipate transaminase activity"/>
    <property type="evidence" value="ECO:0007669"/>
    <property type="project" value="TreeGrafter"/>
</dbReference>
<dbReference type="InterPro" id="IPR004839">
    <property type="entry name" value="Aminotransferase_I/II_large"/>
</dbReference>
<dbReference type="EMBL" id="CP019480">
    <property type="protein sequence ID" value="UQC89954.1"/>
    <property type="molecule type" value="Genomic_DNA"/>
</dbReference>
<dbReference type="SUPFAM" id="SSF53383">
    <property type="entry name" value="PLP-dependent transferases"/>
    <property type="match status" value="1"/>
</dbReference>
<dbReference type="SUPFAM" id="SSF55729">
    <property type="entry name" value="Acyl-CoA N-acyltransferases (Nat)"/>
    <property type="match status" value="1"/>
</dbReference>
<evidence type="ECO:0000256" key="13">
    <source>
        <dbReference type="ARBA" id="ARBA00031133"/>
    </source>
</evidence>
<sequence>MKNGKWETLGCKVSDESRAQMRENGKMHLSRSGGVEVHGNFFTAFGQFALSATPPSCSCSNSIIFCDREQQADCRILPTSINCQPPHRVFIMAAHGANGEASVGSSEPRQKGKATPETIRAGCIAMVKKEGIPRRAEILSIKETKSGRQFYCNFDNFNKRLDEWVPTIRIDFDQDVEWPLPDKDKPKDPKTKKGVATSKNKVSKKSQKRPSKREQSAPSEAATPHPWTEFVESQSRKMTPTAEESQSQTPATATGDATATPAAGGDEMEIDLEEEVQKKDLLSGFSREDEIEKLRTHGSMTQNPAEISRIRNISKVQFGKHDLFPWYFSPYPEVFNQEDVIFICEFCLGYYGDEKSFVRHRHKCTLQHPPGNEIYRDESVSFFEIDGRRQRTYCRNLCLLSKMFLDHKTLYYDVDPFLFYVMTSRSDKGCHIIGYFSKEKESADGYNVACILTLPQYQRKGYGRLLIQFSYELSRIEGKLGSPEKPLSDLGLLSYRQYWGENILDLIVGYNERDEKTTIEAISTALAIIPQDVEHTLQALKMQVYHKGEHKIVIPEKLIQQRVKQKVKQKRLIDPSKIQWKPPVFTASTRTWAHFLSLAPPHSEATTLNFTLTYNYSEPKARAEVMKHRVTTVSKHFAQLPHHRRPLTHDTRISSTCATSVNTRKLPFNFDPHSAPRRSFFTSANSLSSSSMNAPLHKKPINLLRGWPSPSLLPAAALSAAAVKTLADPAAYVPGLQYGPDPGYQPLRESIARWLAAFYPAVDPAPPSAADDATTTTVAAGHHAPDVRRICVTGGASQNLACILQSFTDPLYTKNVWMVAPCYFLACPIFADAGFDGRLKAVPEDDDGIDIEYLRKGLEAAGEGGDEHFKEAKKRKLYRHIIYLVPTCSNPTGKTMSLRRRHELVLLARKHDALLVSDDVYDFLQWPLSTPPQPGYTPEMRIPRLVDIDRSLGVPDASFGNAVSNGSFSKIVAPGVRTGWAEGSPAFAYGLSQTGSTCSGGAPSQLAAMMVAELLESGELQRQLDQETRPALARRHGAMMQAIAEYIQKPLGEGVVVRGSALKGAEVFGGYFVWFSLPEGMSSREVAVRAKETENLVIGHGAQFEVHGDEDAARFDREIRLCFSWEPEEDVVEGVKRLGAVLKAMKDGVKWKSSSTLDVDNVK</sequence>
<dbReference type="InterPro" id="IPR036388">
    <property type="entry name" value="WH-like_DNA-bd_sf"/>
</dbReference>
<evidence type="ECO:0000256" key="25">
    <source>
        <dbReference type="SAM" id="MobiDB-lite"/>
    </source>
</evidence>
<dbReference type="InterPro" id="IPR015421">
    <property type="entry name" value="PyrdxlP-dep_Trfase_major"/>
</dbReference>
<protein>
    <recommendedName>
        <fullName evidence="4">Histone acetyltransferase ESA1</fullName>
        <ecNumber evidence="3">2.3.1.48</ecNumber>
    </recommendedName>
    <alternativeName>
        <fullName evidence="20">Histone acetyltransferase esa1</fullName>
    </alternativeName>
    <alternativeName>
        <fullName evidence="12 21">protein 2-hydroxyisobutyryltransferase ESA1</fullName>
    </alternativeName>
    <alternativeName>
        <fullName evidence="14 22">protein acetyltransferase ESA1</fullName>
    </alternativeName>
    <alternativeName>
        <fullName evidence="13 23">protein crotonyltransferase ESA1</fullName>
    </alternativeName>
</protein>
<evidence type="ECO:0000256" key="4">
    <source>
        <dbReference type="ARBA" id="ARBA00022255"/>
    </source>
</evidence>
<dbReference type="InterPro" id="IPR015422">
    <property type="entry name" value="PyrdxlP-dep_Trfase_small"/>
</dbReference>
<feature type="region of interest" description="Disordered" evidence="25">
    <location>
        <begin position="177"/>
        <end position="269"/>
    </location>
</feature>
<evidence type="ECO:0000256" key="17">
    <source>
        <dbReference type="ARBA" id="ARBA00047752"/>
    </source>
</evidence>
<dbReference type="InterPro" id="IPR015424">
    <property type="entry name" value="PyrdxlP-dep_Trfase"/>
</dbReference>
<name>A0A9Q8T609_9PEZI</name>
<evidence type="ECO:0000256" key="5">
    <source>
        <dbReference type="ARBA" id="ARBA00022679"/>
    </source>
</evidence>
<evidence type="ECO:0000256" key="9">
    <source>
        <dbReference type="ARBA" id="ARBA00023159"/>
    </source>
</evidence>
<dbReference type="Gene3D" id="3.90.1150.10">
    <property type="entry name" value="Aspartate Aminotransferase, domain 1"/>
    <property type="match status" value="1"/>
</dbReference>
<evidence type="ECO:0000256" key="21">
    <source>
        <dbReference type="ARBA" id="ARBA00075313"/>
    </source>
</evidence>
<evidence type="ECO:0000256" key="14">
    <source>
        <dbReference type="ARBA" id="ARBA00031553"/>
    </source>
</evidence>
<dbReference type="Pfam" id="PF17772">
    <property type="entry name" value="zf-MYST"/>
    <property type="match status" value="1"/>
</dbReference>
<dbReference type="Proteomes" id="UP000830671">
    <property type="component" value="Chromosome 8"/>
</dbReference>
<keyword evidence="6" id="KW-0227">DNA damage</keyword>
<keyword evidence="9" id="KW-0010">Activator</keyword>
<feature type="active site" description="Proton donor/acceptor" evidence="24">
    <location>
        <position position="484"/>
    </location>
</feature>
<dbReference type="Pfam" id="PF11717">
    <property type="entry name" value="Tudor-knot"/>
    <property type="match status" value="1"/>
</dbReference>
<dbReference type="GO" id="GO:0010485">
    <property type="term" value="F:histone H4 acetyltransferase activity"/>
    <property type="evidence" value="ECO:0007669"/>
    <property type="project" value="UniProtKB-ARBA"/>
</dbReference>
<keyword evidence="5" id="KW-0808">Transferase</keyword>
<dbReference type="InterPro" id="IPR016197">
    <property type="entry name" value="Chromo-like_dom_sf"/>
</dbReference>
<feature type="compositionally biased region" description="Polar residues" evidence="25">
    <location>
        <begin position="231"/>
        <end position="248"/>
    </location>
</feature>
<evidence type="ECO:0000256" key="7">
    <source>
        <dbReference type="ARBA" id="ARBA00022990"/>
    </source>
</evidence>
<keyword evidence="11" id="KW-0234">DNA repair</keyword>
<proteinExistence type="inferred from homology"/>
<evidence type="ECO:0000256" key="3">
    <source>
        <dbReference type="ARBA" id="ARBA00013184"/>
    </source>
</evidence>
<comment type="catalytic activity">
    <reaction evidence="16">
        <text>2-hydroxyisobutanoyl-CoA + L-lysyl-[protein] = N(6)-(2-hydroxyisobutanoyl)-L-lysyl-[protein] + CoA + H(+)</text>
        <dbReference type="Rhea" id="RHEA:24180"/>
        <dbReference type="Rhea" id="RHEA-COMP:9752"/>
        <dbReference type="Rhea" id="RHEA-COMP:15921"/>
        <dbReference type="ChEBI" id="CHEBI:15378"/>
        <dbReference type="ChEBI" id="CHEBI:29969"/>
        <dbReference type="ChEBI" id="CHEBI:57287"/>
        <dbReference type="ChEBI" id="CHEBI:131780"/>
        <dbReference type="ChEBI" id="CHEBI:144968"/>
    </reaction>
    <physiologicalReaction direction="left-to-right" evidence="16">
        <dbReference type="Rhea" id="RHEA:24181"/>
    </physiologicalReaction>
</comment>
<dbReference type="FunFam" id="3.30.60.60:FF:000001">
    <property type="entry name" value="Histone acetyltransferase"/>
    <property type="match status" value="1"/>
</dbReference>
<evidence type="ECO:0000256" key="12">
    <source>
        <dbReference type="ARBA" id="ARBA00031065"/>
    </source>
</evidence>
<evidence type="ECO:0000256" key="20">
    <source>
        <dbReference type="ARBA" id="ARBA00074445"/>
    </source>
</evidence>
<dbReference type="Gene3D" id="3.30.60.60">
    <property type="entry name" value="N-acetyl transferase-like"/>
    <property type="match status" value="1"/>
</dbReference>
<comment type="catalytic activity">
    <reaction evidence="19">
        <text>L-lysyl-[histone] + acetyl-CoA = N(6)-acetyl-L-lysyl-[histone] + CoA + H(+)</text>
        <dbReference type="Rhea" id="RHEA:21992"/>
        <dbReference type="Rhea" id="RHEA-COMP:9845"/>
        <dbReference type="Rhea" id="RHEA-COMP:11338"/>
        <dbReference type="ChEBI" id="CHEBI:15378"/>
        <dbReference type="ChEBI" id="CHEBI:29969"/>
        <dbReference type="ChEBI" id="CHEBI:57287"/>
        <dbReference type="ChEBI" id="CHEBI:57288"/>
        <dbReference type="ChEBI" id="CHEBI:61930"/>
        <dbReference type="EC" id="2.3.1.48"/>
    </reaction>
    <physiologicalReaction direction="left-to-right" evidence="19">
        <dbReference type="Rhea" id="RHEA:21993"/>
    </physiologicalReaction>
</comment>
<reference evidence="27" key="1">
    <citation type="journal article" date="2021" name="Mol. Plant Microbe Interact.">
        <title>Complete Genome Sequence of the Plant-Pathogenic Fungus Colletotrichum lupini.</title>
        <authorList>
            <person name="Baroncelli R."/>
            <person name="Pensec F."/>
            <person name="Da Lio D."/>
            <person name="Boufleur T."/>
            <person name="Vicente I."/>
            <person name="Sarrocco S."/>
            <person name="Picot A."/>
            <person name="Baraldi E."/>
            <person name="Sukno S."/>
            <person name="Thon M."/>
            <person name="Le Floch G."/>
        </authorList>
    </citation>
    <scope>NUCLEOTIDE SEQUENCE</scope>
    <source>
        <strain evidence="27">IMI 504893</strain>
    </source>
</reference>
<evidence type="ECO:0000256" key="2">
    <source>
        <dbReference type="ARBA" id="ARBA00011353"/>
    </source>
</evidence>
<comment type="function">
    <text evidence="15">Catalytic component of the NuA4 histone acetyltransferase (HAT) complex which is involved in epigenetic transcriptional activation of selected genes principally by acetylation of nucleosomal histones H4, H3, H2B, H2A and H2A variant H2A.Z. Acetylates histone H4 to form H4K5ac, H4K8ac, H4K12ac and H4K16ac, histone H3 to form H3K14ac, and histone H2A to form H2AK4ac and H2AK7ac. The NuA4 complex is involved in the DNA damage response and is required for chromosome segregation. The NuA4 complex plays a direct role in repair of DNA double-strand breaks (DSBs) through homologous recombination. Recruitment to promoters depends on H3K4me. Also acetylates non-histone proteins. In addition to protein acetyltransferase, can use different acyl-CoA substrates, such as 2-hydroxyisobutanoyl-CoA (2-hydroxyisobutyryl-CoA) or (2E)-butenoyl-CoA (crotonyl-CoA), and is able to mediate protein 2-hydroxyisobutyrylation and crotonylation, respectively.</text>
</comment>
<dbReference type="InterPro" id="IPR040706">
    <property type="entry name" value="Zf-MYST"/>
</dbReference>
<comment type="subunit">
    <text evidence="2">Component of the NuA4 histone acetyltransferase complex.</text>
</comment>
<dbReference type="Gene3D" id="1.10.10.10">
    <property type="entry name" value="Winged helix-like DNA-binding domain superfamily/Winged helix DNA-binding domain"/>
    <property type="match status" value="1"/>
</dbReference>
<dbReference type="GO" id="GO:0030170">
    <property type="term" value="F:pyridoxal phosphate binding"/>
    <property type="evidence" value="ECO:0007669"/>
    <property type="project" value="InterPro"/>
</dbReference>
<dbReference type="GO" id="GO:0006281">
    <property type="term" value="P:DNA repair"/>
    <property type="evidence" value="ECO:0007669"/>
    <property type="project" value="UniProtKB-KW"/>
</dbReference>
<dbReference type="KEGG" id="clup:CLUP02_15485"/>
<keyword evidence="10" id="KW-0804">Transcription</keyword>
<evidence type="ECO:0000256" key="24">
    <source>
        <dbReference type="PIRSR" id="PIRSR602717-51"/>
    </source>
</evidence>
<evidence type="ECO:0000256" key="15">
    <source>
        <dbReference type="ARBA" id="ARBA00045805"/>
    </source>
</evidence>
<feature type="compositionally biased region" description="Low complexity" evidence="25">
    <location>
        <begin position="249"/>
        <end position="265"/>
    </location>
</feature>
<keyword evidence="7" id="KW-0007">Acetylation</keyword>
<dbReference type="Gene3D" id="2.30.30.140">
    <property type="match status" value="1"/>
</dbReference>
<dbReference type="GeneID" id="73349419"/>
<dbReference type="SUPFAM" id="SSF54160">
    <property type="entry name" value="Chromo domain-like"/>
    <property type="match status" value="1"/>
</dbReference>
<dbReference type="Pfam" id="PF00155">
    <property type="entry name" value="Aminotran_1_2"/>
    <property type="match status" value="1"/>
</dbReference>
<dbReference type="Gene3D" id="3.40.640.10">
    <property type="entry name" value="Type I PLP-dependent aspartate aminotransferase-like (Major domain)"/>
    <property type="match status" value="1"/>
</dbReference>
<dbReference type="AlphaFoldDB" id="A0A9Q8T609"/>
<dbReference type="EC" id="2.3.1.48" evidence="3"/>
<dbReference type="FunFam" id="3.40.630.30:FF:000002">
    <property type="entry name" value="Histone acetyltransferase"/>
    <property type="match status" value="1"/>
</dbReference>
<evidence type="ECO:0000256" key="23">
    <source>
        <dbReference type="ARBA" id="ARBA00077673"/>
    </source>
</evidence>
<dbReference type="InterPro" id="IPR025995">
    <property type="entry name" value="Tudor-knot"/>
</dbReference>
<keyword evidence="28" id="KW-1185">Reference proteome</keyword>
<evidence type="ECO:0000256" key="16">
    <source>
        <dbReference type="ARBA" id="ARBA00047557"/>
    </source>
</evidence>
<dbReference type="InterPro" id="IPR016181">
    <property type="entry name" value="Acyl_CoA_acyltransferase"/>
</dbReference>
<dbReference type="GO" id="GO:0035267">
    <property type="term" value="C:NuA4 histone acetyltransferase complex"/>
    <property type="evidence" value="ECO:0007669"/>
    <property type="project" value="UniProtKB-ARBA"/>
</dbReference>
<evidence type="ECO:0000259" key="26">
    <source>
        <dbReference type="PROSITE" id="PS51726"/>
    </source>
</evidence>
<evidence type="ECO:0000256" key="6">
    <source>
        <dbReference type="ARBA" id="ARBA00022763"/>
    </source>
</evidence>
<comment type="catalytic activity">
    <reaction evidence="18">
        <text>L-lysyl-[protein] + acetyl-CoA = N(6)-acetyl-L-lysyl-[protein] + CoA + H(+)</text>
        <dbReference type="Rhea" id="RHEA:45948"/>
        <dbReference type="Rhea" id="RHEA-COMP:9752"/>
        <dbReference type="Rhea" id="RHEA-COMP:10731"/>
        <dbReference type="ChEBI" id="CHEBI:15378"/>
        <dbReference type="ChEBI" id="CHEBI:29969"/>
        <dbReference type="ChEBI" id="CHEBI:57287"/>
        <dbReference type="ChEBI" id="CHEBI:57288"/>
        <dbReference type="ChEBI" id="CHEBI:61930"/>
    </reaction>
    <physiologicalReaction direction="left-to-right" evidence="18">
        <dbReference type="Rhea" id="RHEA:45949"/>
    </physiologicalReaction>
</comment>
<dbReference type="RefSeq" id="XP_049151555.1">
    <property type="nucleotide sequence ID" value="XM_049294409.1"/>
</dbReference>
<comment type="similarity">
    <text evidence="1">Belongs to the MYST (SAS/MOZ) family.</text>
</comment>
<evidence type="ECO:0000313" key="27">
    <source>
        <dbReference type="EMBL" id="UQC89954.1"/>
    </source>
</evidence>
<feature type="domain" description="MYST-type HAT" evidence="26">
    <location>
        <begin position="308"/>
        <end position="582"/>
    </location>
</feature>
<dbReference type="CDD" id="cd04301">
    <property type="entry name" value="NAT_SF"/>
    <property type="match status" value="1"/>
</dbReference>
<organism evidence="27 28">
    <name type="scientific">Colletotrichum lupini</name>
    <dbReference type="NCBI Taxonomy" id="145971"/>
    <lineage>
        <taxon>Eukaryota</taxon>
        <taxon>Fungi</taxon>
        <taxon>Dikarya</taxon>
        <taxon>Ascomycota</taxon>
        <taxon>Pezizomycotina</taxon>
        <taxon>Sordariomycetes</taxon>
        <taxon>Hypocreomycetidae</taxon>
        <taxon>Glomerellales</taxon>
        <taxon>Glomerellaceae</taxon>
        <taxon>Colletotrichum</taxon>
        <taxon>Colletotrichum acutatum species complex</taxon>
    </lineage>
</organism>